<dbReference type="KEGG" id="tng:GSTEN00038402G001"/>
<feature type="non-terminal residue" evidence="1">
    <location>
        <position position="1"/>
    </location>
</feature>
<sequence length="105" mass="12126">YHRASRIFRVLLLVQNWLGEGPLRTLRPQLIDIRHHVWGSTHEVGCLEPNRALWGIFSLSHYTLWSITGPRDKKALLGMTLRDGIICGLWIWLVPGQVPPLPWLD</sequence>
<dbReference type="EMBL" id="CAAE01015664">
    <property type="protein sequence ID" value="CAG13430.1"/>
    <property type="molecule type" value="Genomic_DNA"/>
</dbReference>
<comment type="caution">
    <text evidence="1">The sequence shown here is derived from an EMBL/GenBank/DDBJ whole genome shotgun (WGS) entry which is preliminary data.</text>
</comment>
<proteinExistence type="predicted"/>
<name>Q4RDV2_TETNG</name>
<organism evidence="1">
    <name type="scientific">Tetraodon nigroviridis</name>
    <name type="common">Spotted green pufferfish</name>
    <name type="synonym">Chelonodon nigroviridis</name>
    <dbReference type="NCBI Taxonomy" id="99883"/>
    <lineage>
        <taxon>Eukaryota</taxon>
        <taxon>Metazoa</taxon>
        <taxon>Chordata</taxon>
        <taxon>Craniata</taxon>
        <taxon>Vertebrata</taxon>
        <taxon>Euteleostomi</taxon>
        <taxon>Actinopterygii</taxon>
        <taxon>Neopterygii</taxon>
        <taxon>Teleostei</taxon>
        <taxon>Neoteleostei</taxon>
        <taxon>Acanthomorphata</taxon>
        <taxon>Eupercaria</taxon>
        <taxon>Tetraodontiformes</taxon>
        <taxon>Tetradontoidea</taxon>
        <taxon>Tetraodontidae</taxon>
        <taxon>Tetraodon</taxon>
    </lineage>
</organism>
<reference evidence="1" key="1">
    <citation type="journal article" date="2004" name="Nature">
        <title>Genome duplication in the teleost fish Tetraodon nigroviridis reveals the early vertebrate proto-karyotype.</title>
        <authorList>
            <person name="Jaillon O."/>
            <person name="Aury J.-M."/>
            <person name="Brunet F."/>
            <person name="Petit J.-L."/>
            <person name="Stange-Thomann N."/>
            <person name="Mauceli E."/>
            <person name="Bouneau L."/>
            <person name="Fischer C."/>
            <person name="Ozouf-Costaz C."/>
            <person name="Bernot A."/>
            <person name="Nicaud S."/>
            <person name="Jaffe D."/>
            <person name="Fisher S."/>
            <person name="Lutfalla G."/>
            <person name="Dossat C."/>
            <person name="Segurens B."/>
            <person name="Dasilva C."/>
            <person name="Salanoubat M."/>
            <person name="Levy M."/>
            <person name="Boudet N."/>
            <person name="Castellano S."/>
            <person name="Anthouard V."/>
            <person name="Jubin C."/>
            <person name="Castelli V."/>
            <person name="Katinka M."/>
            <person name="Vacherie B."/>
            <person name="Biemont C."/>
            <person name="Skalli Z."/>
            <person name="Cattolico L."/>
            <person name="Poulain J."/>
            <person name="De Berardinis V."/>
            <person name="Cruaud C."/>
            <person name="Duprat S."/>
            <person name="Brottier P."/>
            <person name="Coutanceau J.-P."/>
            <person name="Gouzy J."/>
            <person name="Parra G."/>
            <person name="Lardier G."/>
            <person name="Chapple C."/>
            <person name="McKernan K.J."/>
            <person name="McEwan P."/>
            <person name="Bosak S."/>
            <person name="Kellis M."/>
            <person name="Volff J.-N."/>
            <person name="Guigo R."/>
            <person name="Zody M.C."/>
            <person name="Mesirov J."/>
            <person name="Lindblad-Toh K."/>
            <person name="Birren B."/>
            <person name="Nusbaum C."/>
            <person name="Kahn D."/>
            <person name="Robinson-Rechavi M."/>
            <person name="Laudet V."/>
            <person name="Schachter V."/>
            <person name="Quetier F."/>
            <person name="Saurin W."/>
            <person name="Scarpelli C."/>
            <person name="Wincker P."/>
            <person name="Lander E.S."/>
            <person name="Weissenbach J."/>
            <person name="Roest Crollius H."/>
        </authorList>
    </citation>
    <scope>NUCLEOTIDE SEQUENCE [LARGE SCALE GENOMIC DNA]</scope>
</reference>
<evidence type="ECO:0000313" key="1">
    <source>
        <dbReference type="EMBL" id="CAG13430.1"/>
    </source>
</evidence>
<dbReference type="AlphaFoldDB" id="Q4RDV2"/>
<gene>
    <name evidence="1" type="ORF">GSTENG00038402001</name>
</gene>
<protein>
    <submittedName>
        <fullName evidence="1">(spotted green pufferfish) hypothetical protein</fullName>
    </submittedName>
</protein>
<accession>Q4RDV2</accession>
<reference evidence="1" key="2">
    <citation type="submission" date="2004-02" db="EMBL/GenBank/DDBJ databases">
        <authorList>
            <consortium name="Genoscope"/>
            <consortium name="Whitehead Institute Centre for Genome Research"/>
        </authorList>
    </citation>
    <scope>NUCLEOTIDE SEQUENCE</scope>
</reference>